<evidence type="ECO:0000313" key="2">
    <source>
        <dbReference type="Proteomes" id="UP001362999"/>
    </source>
</evidence>
<reference evidence="1 2" key="1">
    <citation type="journal article" date="2024" name="J Genomics">
        <title>Draft genome sequencing and assembly of Favolaschia claudopus CIRM-BRFM 2984 isolated from oak limbs.</title>
        <authorList>
            <person name="Navarro D."/>
            <person name="Drula E."/>
            <person name="Chaduli D."/>
            <person name="Cazenave R."/>
            <person name="Ahrendt S."/>
            <person name="Wang J."/>
            <person name="Lipzen A."/>
            <person name="Daum C."/>
            <person name="Barry K."/>
            <person name="Grigoriev I.V."/>
            <person name="Favel A."/>
            <person name="Rosso M.N."/>
            <person name="Martin F."/>
        </authorList>
    </citation>
    <scope>NUCLEOTIDE SEQUENCE [LARGE SCALE GENOMIC DNA]</scope>
    <source>
        <strain evidence="1 2">CIRM-BRFM 2984</strain>
    </source>
</reference>
<dbReference type="InterPro" id="IPR036291">
    <property type="entry name" value="NAD(P)-bd_dom_sf"/>
</dbReference>
<dbReference type="PANTHER" id="PTHR45458:SF1">
    <property type="entry name" value="SHORT CHAIN DEHYDROGENASE"/>
    <property type="match status" value="1"/>
</dbReference>
<dbReference type="PANTHER" id="PTHR45458">
    <property type="entry name" value="SHORT-CHAIN DEHYDROGENASE/REDUCTASE SDR"/>
    <property type="match status" value="1"/>
</dbReference>
<dbReference type="EMBL" id="JAWWNJ010000039">
    <property type="protein sequence ID" value="KAK7021202.1"/>
    <property type="molecule type" value="Genomic_DNA"/>
</dbReference>
<dbReference type="Proteomes" id="UP001362999">
    <property type="component" value="Unassembled WGS sequence"/>
</dbReference>
<dbReference type="Pfam" id="PF00106">
    <property type="entry name" value="adh_short"/>
    <property type="match status" value="1"/>
</dbReference>
<gene>
    <name evidence="1" type="ORF">R3P38DRAFT_2965531</name>
</gene>
<comment type="caution">
    <text evidence="1">The sequence shown here is derived from an EMBL/GenBank/DDBJ whole genome shotgun (WGS) entry which is preliminary data.</text>
</comment>
<dbReference type="CDD" id="cd05325">
    <property type="entry name" value="carb_red_sniffer_like_SDR_c"/>
    <property type="match status" value="1"/>
</dbReference>
<dbReference type="AlphaFoldDB" id="A0AAW0B6G2"/>
<keyword evidence="2" id="KW-1185">Reference proteome</keyword>
<dbReference type="SUPFAM" id="SSF51735">
    <property type="entry name" value="NAD(P)-binding Rossmann-fold domains"/>
    <property type="match status" value="1"/>
</dbReference>
<evidence type="ECO:0000313" key="1">
    <source>
        <dbReference type="EMBL" id="KAK7021202.1"/>
    </source>
</evidence>
<dbReference type="GO" id="GO:0016616">
    <property type="term" value="F:oxidoreductase activity, acting on the CH-OH group of donors, NAD or NADP as acceptor"/>
    <property type="evidence" value="ECO:0007669"/>
    <property type="project" value="TreeGrafter"/>
</dbReference>
<dbReference type="InterPro" id="IPR052184">
    <property type="entry name" value="SDR_enzymes"/>
</dbReference>
<proteinExistence type="predicted"/>
<sequence>MSTEQIVLVVGASRGIGLSLVEQLAARPNTTAIGTARGSCAALEAINPKVKILTLDLVDEGSIQKAASTIPELDTLIVNGAVGERDPVTITSTEKLSEYLNANVLGPHRVIQAFLPALRARKTRRIIGISSAGGSLVKQANPAAVGLMGCYSTSKAAFNMMLVQFHNELQKESEEEPRWTVVALHPGFVATDMGKNPHLLKLAETAGMVGMPPAESAKGILKVVDGLDYTKSASFLDWKGDVMPW</sequence>
<dbReference type="Gene3D" id="3.40.50.720">
    <property type="entry name" value="NAD(P)-binding Rossmann-like Domain"/>
    <property type="match status" value="1"/>
</dbReference>
<name>A0AAW0B6G2_9AGAR</name>
<accession>A0AAW0B6G2</accession>
<dbReference type="PRINTS" id="PR00081">
    <property type="entry name" value="GDHRDH"/>
</dbReference>
<dbReference type="InterPro" id="IPR002347">
    <property type="entry name" value="SDR_fam"/>
</dbReference>
<organism evidence="1 2">
    <name type="scientific">Favolaschia claudopus</name>
    <dbReference type="NCBI Taxonomy" id="2862362"/>
    <lineage>
        <taxon>Eukaryota</taxon>
        <taxon>Fungi</taxon>
        <taxon>Dikarya</taxon>
        <taxon>Basidiomycota</taxon>
        <taxon>Agaricomycotina</taxon>
        <taxon>Agaricomycetes</taxon>
        <taxon>Agaricomycetidae</taxon>
        <taxon>Agaricales</taxon>
        <taxon>Marasmiineae</taxon>
        <taxon>Mycenaceae</taxon>
        <taxon>Favolaschia</taxon>
    </lineage>
</organism>
<protein>
    <recommendedName>
        <fullName evidence="3">NAD(P)-binding protein</fullName>
    </recommendedName>
</protein>
<evidence type="ECO:0008006" key="3">
    <source>
        <dbReference type="Google" id="ProtNLM"/>
    </source>
</evidence>